<dbReference type="Pfam" id="PF20465">
    <property type="entry name" value="MmeI_hel"/>
    <property type="match status" value="1"/>
</dbReference>
<keyword evidence="2 10" id="KW-0489">Methyltransferase</keyword>
<name>A0A848CH98_9BACT</name>
<evidence type="ECO:0000313" key="10">
    <source>
        <dbReference type="EMBL" id="NME51613.1"/>
    </source>
</evidence>
<evidence type="ECO:0000259" key="9">
    <source>
        <dbReference type="Pfam" id="PF20473"/>
    </source>
</evidence>
<dbReference type="PANTHER" id="PTHR33841">
    <property type="entry name" value="DNA METHYLTRANSFERASE YEEA-RELATED"/>
    <property type="match status" value="1"/>
</dbReference>
<dbReference type="GO" id="GO:0032259">
    <property type="term" value="P:methylation"/>
    <property type="evidence" value="ECO:0007669"/>
    <property type="project" value="UniProtKB-KW"/>
</dbReference>
<gene>
    <name evidence="10" type="ORF">HF854_03490</name>
</gene>
<evidence type="ECO:0000259" key="5">
    <source>
        <dbReference type="Pfam" id="PF20464"/>
    </source>
</evidence>
<feature type="domain" description="MmeI-like C-terminal" evidence="8">
    <location>
        <begin position="818"/>
        <end position="895"/>
    </location>
</feature>
<evidence type="ECO:0000259" key="6">
    <source>
        <dbReference type="Pfam" id="PF20465"/>
    </source>
</evidence>
<evidence type="ECO:0000313" key="11">
    <source>
        <dbReference type="Proteomes" id="UP000522333"/>
    </source>
</evidence>
<dbReference type="InterPro" id="IPR029063">
    <property type="entry name" value="SAM-dependent_MTases_sf"/>
</dbReference>
<dbReference type="EMBL" id="JABAFY010000008">
    <property type="protein sequence ID" value="NME51613.1"/>
    <property type="molecule type" value="Genomic_DNA"/>
</dbReference>
<sequence length="897" mass="103357">MYLSWESIQANAISFAKRWEDATSEEAQAQSFTIDFLRVFGVDDPEKIGNFEYKVPLDDGHVGYIDYFWKKKIAIEMKSFGKDLRKAYRQLKEYVVHLPDNEIPDLLMVCDFATIILYRRTTGERFSFKTKELRKHIKRFSDIAGYETTRIYKNQIAVNVKAAEKMAKLHDALKEYGYEGHALEVYLVRLLFCLFADDTGIFPENSFTNYIENSKDDGSDLSLRLEQLFEILNCPDEIRKKRKLLPKNLLQFRYINGGLFKETLPLADFNGKMRQILLDCCNFDWNKISPAIFGAMFQGVMDKKTRRKFGAHYTSEENILKLIKPLFMDELWNEFEQVKAIPAQLDAFHDKIASLKFLDPACGCGNFLIITYRELRLLELEVLRMKINTAQRLLDVSSMLKVNVSQFYGIEYEDFPCQIAQVGMWLMDHQMNLLVADQFGTYYVRLPLKQSATIVHDNALRIDWNKVVLTEELSYILGNPPFVGARIMSTEQKADLRHVFGSVKNVGNLDYVCCWYKKAVGVMQKNRNIATAFVSTNSISQGEQVSILWKPFFEKGVFINFAYRTFKWNNEAKGKAAVHCVIIGFGMIANNDKFIVDGDICSHVENINGYLVGAQNICIGSRRKPLCDVPKIGIGNKPIDGGYYLFTEDEKNSFIAKEPASKEYFKKWVGSDEFINGKIRYCLWLGDCEPADLKNMPECLKRVEAVRKYRLASKSRPTRKLADKPRRFHVENMPKEDYIVIPKVSSESRYYIPIGLLSANTISSDLLFIIQSKSLYDFGILTSAVHNCWMRSIAGRLKSDYRYSKEIVYNNFPWPEANKKQQEKIAKLAQAVLDARKQFPGSSLADLYDPRTMPPVLLEAHQNLDRGVMRLYGFSARMTDSAIVAKLFELYQNIVMK</sequence>
<dbReference type="SUPFAM" id="SSF53335">
    <property type="entry name" value="S-adenosyl-L-methionine-dependent methyltransferases"/>
    <property type="match status" value="1"/>
</dbReference>
<dbReference type="EC" id="2.1.1.72" evidence="1"/>
<dbReference type="Pfam" id="PF20473">
    <property type="entry name" value="MmeI_Mtase"/>
    <property type="match status" value="1"/>
</dbReference>
<dbReference type="Proteomes" id="UP000522333">
    <property type="component" value="Unassembled WGS sequence"/>
</dbReference>
<dbReference type="AlphaFoldDB" id="A0A848CH98"/>
<organism evidence="10 11">
    <name type="scientific">Desulfovibrio piger</name>
    <dbReference type="NCBI Taxonomy" id="901"/>
    <lineage>
        <taxon>Bacteria</taxon>
        <taxon>Pseudomonadati</taxon>
        <taxon>Thermodesulfobacteriota</taxon>
        <taxon>Desulfovibrionia</taxon>
        <taxon>Desulfovibrionales</taxon>
        <taxon>Desulfovibrionaceae</taxon>
        <taxon>Desulfovibrio</taxon>
    </lineage>
</organism>
<evidence type="ECO:0000256" key="1">
    <source>
        <dbReference type="ARBA" id="ARBA00011900"/>
    </source>
</evidence>
<comment type="caution">
    <text evidence="10">The sequence shown here is derived from an EMBL/GenBank/DDBJ whole genome shotgun (WGS) entry which is preliminary data.</text>
</comment>
<protein>
    <recommendedName>
        <fullName evidence="1">site-specific DNA-methyltransferase (adenine-specific)</fullName>
        <ecNumber evidence="1">2.1.1.72</ecNumber>
    </recommendedName>
</protein>
<dbReference type="Pfam" id="PF20464">
    <property type="entry name" value="MmeI_N"/>
    <property type="match status" value="1"/>
</dbReference>
<comment type="catalytic activity">
    <reaction evidence="4">
        <text>a 2'-deoxyadenosine in DNA + S-adenosyl-L-methionine = an N(6)-methyl-2'-deoxyadenosine in DNA + S-adenosyl-L-homocysteine + H(+)</text>
        <dbReference type="Rhea" id="RHEA:15197"/>
        <dbReference type="Rhea" id="RHEA-COMP:12418"/>
        <dbReference type="Rhea" id="RHEA-COMP:12419"/>
        <dbReference type="ChEBI" id="CHEBI:15378"/>
        <dbReference type="ChEBI" id="CHEBI:57856"/>
        <dbReference type="ChEBI" id="CHEBI:59789"/>
        <dbReference type="ChEBI" id="CHEBI:90615"/>
        <dbReference type="ChEBI" id="CHEBI:90616"/>
        <dbReference type="EC" id="2.1.1.72"/>
    </reaction>
</comment>
<dbReference type="InterPro" id="IPR046817">
    <property type="entry name" value="MmeI_N"/>
</dbReference>
<dbReference type="GO" id="GO:0009007">
    <property type="term" value="F:site-specific DNA-methyltransferase (adenine-specific) activity"/>
    <property type="evidence" value="ECO:0007669"/>
    <property type="project" value="UniProtKB-EC"/>
</dbReference>
<evidence type="ECO:0000259" key="8">
    <source>
        <dbReference type="Pfam" id="PF20467"/>
    </source>
</evidence>
<dbReference type="InterPro" id="IPR046820">
    <property type="entry name" value="MmeI_TRD"/>
</dbReference>
<evidence type="ECO:0000256" key="4">
    <source>
        <dbReference type="ARBA" id="ARBA00047942"/>
    </source>
</evidence>
<feature type="domain" description="MmeI-like target recognition" evidence="7">
    <location>
        <begin position="614"/>
        <end position="816"/>
    </location>
</feature>
<evidence type="ECO:0000256" key="3">
    <source>
        <dbReference type="ARBA" id="ARBA00022679"/>
    </source>
</evidence>
<evidence type="ECO:0000256" key="2">
    <source>
        <dbReference type="ARBA" id="ARBA00022603"/>
    </source>
</evidence>
<dbReference type="Gene3D" id="3.40.50.150">
    <property type="entry name" value="Vaccinia Virus protein VP39"/>
    <property type="match status" value="1"/>
</dbReference>
<dbReference type="PANTHER" id="PTHR33841:SF1">
    <property type="entry name" value="DNA METHYLTRANSFERASE A"/>
    <property type="match status" value="1"/>
</dbReference>
<dbReference type="Pfam" id="PF20467">
    <property type="entry name" value="MmeI_C"/>
    <property type="match status" value="1"/>
</dbReference>
<dbReference type="InterPro" id="IPR046819">
    <property type="entry name" value="MmeI_hel"/>
</dbReference>
<dbReference type="RefSeq" id="WP_168935029.1">
    <property type="nucleotide sequence ID" value="NZ_JABAFY010000008.1"/>
</dbReference>
<feature type="domain" description="MmeI-like DNA-methyltransferase" evidence="9">
    <location>
        <begin position="336"/>
        <end position="593"/>
    </location>
</feature>
<evidence type="ECO:0000259" key="7">
    <source>
        <dbReference type="Pfam" id="PF20466"/>
    </source>
</evidence>
<dbReference type="Pfam" id="PF20466">
    <property type="entry name" value="MmeI_TRD"/>
    <property type="match status" value="1"/>
</dbReference>
<feature type="domain" description="MmeI-like helicase spacer" evidence="6">
    <location>
        <begin position="181"/>
        <end position="260"/>
    </location>
</feature>
<keyword evidence="3 10" id="KW-0808">Transferase</keyword>
<accession>A0A848CH98</accession>
<dbReference type="InterPro" id="IPR046816">
    <property type="entry name" value="MmeI_Mtase"/>
</dbReference>
<dbReference type="InterPro" id="IPR046818">
    <property type="entry name" value="MmeI_C"/>
</dbReference>
<dbReference type="InterPro" id="IPR050953">
    <property type="entry name" value="N4_N6_ade-DNA_methylase"/>
</dbReference>
<feature type="domain" description="MmeI-like N-terminal" evidence="5">
    <location>
        <begin position="11"/>
        <end position="175"/>
    </location>
</feature>
<reference evidence="10 11" key="1">
    <citation type="submission" date="2020-04" db="EMBL/GenBank/DDBJ databases">
        <authorList>
            <person name="Hitch T.C.A."/>
            <person name="Wylensek D."/>
            <person name="Clavel T."/>
        </authorList>
    </citation>
    <scope>NUCLEOTIDE SEQUENCE [LARGE SCALE GENOMIC DNA]</scope>
    <source>
        <strain evidence="10 11">PG-251-APC-1</strain>
    </source>
</reference>
<proteinExistence type="predicted"/>